<dbReference type="GO" id="GO:0000287">
    <property type="term" value="F:magnesium ion binding"/>
    <property type="evidence" value="ECO:0007669"/>
    <property type="project" value="InterPro"/>
</dbReference>
<dbReference type="EMBL" id="FSHM01000004">
    <property type="protein sequence ID" value="SIB23064.1"/>
    <property type="molecule type" value="Genomic_DNA"/>
</dbReference>
<protein>
    <submittedName>
        <fullName evidence="2">Ribose-phosphate pyrophosphokinase</fullName>
        <ecNumber evidence="2">2.7.6.1</ecNumber>
    </submittedName>
</protein>
<organism evidence="2 3">
    <name type="scientific">Mycobacteroides abscessus subsp. abscessus</name>
    <dbReference type="NCBI Taxonomy" id="1185650"/>
    <lineage>
        <taxon>Bacteria</taxon>
        <taxon>Bacillati</taxon>
        <taxon>Actinomycetota</taxon>
        <taxon>Actinomycetes</taxon>
        <taxon>Mycobacteriales</taxon>
        <taxon>Mycobacteriaceae</taxon>
        <taxon>Mycobacteroides</taxon>
        <taxon>Mycobacteroides abscessus</taxon>
    </lineage>
</organism>
<dbReference type="EC" id="2.7.6.1" evidence="2"/>
<dbReference type="GO" id="GO:0006164">
    <property type="term" value="P:purine nucleotide biosynthetic process"/>
    <property type="evidence" value="ECO:0007669"/>
    <property type="project" value="TreeGrafter"/>
</dbReference>
<dbReference type="CDD" id="cd06223">
    <property type="entry name" value="PRTases_typeI"/>
    <property type="match status" value="1"/>
</dbReference>
<dbReference type="InterPro" id="IPR029057">
    <property type="entry name" value="PRTase-like"/>
</dbReference>
<sequence length="281" mass="30881">MTISLKALAGEHATVYEVADAFQFPGGELHLRDIERYDGDSVQLIADIRGAEPEDLITAALYADVARQYNWPLVVMLPYLPAARADRGVPLGVSVYANLVNGMEPDQVICVDPHSEVAETYYDELLTLDAIPLLQRAIMNTKYDAVIAPDKGAVERAMRAAKALGVDLYRAEKVRDFGTGRILDIAMTEKLPPSGKYLVVDDICDGGGTFAGLAAATGLERNHLGIWITHGVFSGKASDLHANYEWIYTTDSHPGAYRGSVRPYSTVPVYGYMFHHMKDFR</sequence>
<name>A0AB38D151_9MYCO</name>
<gene>
    <name evidence="2" type="primary">prsA</name>
    <name evidence="2" type="ORF">SAMEA2070301_03310</name>
</gene>
<evidence type="ECO:0000259" key="1">
    <source>
        <dbReference type="Pfam" id="PF00156"/>
    </source>
</evidence>
<dbReference type="GO" id="GO:0002189">
    <property type="term" value="C:ribose phosphate diphosphokinase complex"/>
    <property type="evidence" value="ECO:0007669"/>
    <property type="project" value="TreeGrafter"/>
</dbReference>
<dbReference type="AlphaFoldDB" id="A0AB38D151"/>
<dbReference type="PANTHER" id="PTHR10210:SF41">
    <property type="entry name" value="RIBOSE-PHOSPHATE PYROPHOSPHOKINASE 1, CHLOROPLASTIC"/>
    <property type="match status" value="1"/>
</dbReference>
<dbReference type="GO" id="GO:0004749">
    <property type="term" value="F:ribose phosphate diphosphokinase activity"/>
    <property type="evidence" value="ECO:0007669"/>
    <property type="project" value="UniProtKB-EC"/>
</dbReference>
<dbReference type="Gene3D" id="3.40.50.2020">
    <property type="match status" value="2"/>
</dbReference>
<dbReference type="Pfam" id="PF00156">
    <property type="entry name" value="Pribosyltran"/>
    <property type="match status" value="1"/>
</dbReference>
<dbReference type="InterPro" id="IPR005946">
    <property type="entry name" value="Rib-P_diPkinase"/>
</dbReference>
<evidence type="ECO:0000313" key="2">
    <source>
        <dbReference type="EMBL" id="SIB23064.1"/>
    </source>
</evidence>
<proteinExistence type="predicted"/>
<dbReference type="Proteomes" id="UP000185210">
    <property type="component" value="Unassembled WGS sequence"/>
</dbReference>
<comment type="caution">
    <text evidence="2">The sequence shown here is derived from an EMBL/GenBank/DDBJ whole genome shotgun (WGS) entry which is preliminary data.</text>
</comment>
<keyword evidence="2" id="KW-0808">Transferase</keyword>
<dbReference type="RefSeq" id="WP_074292995.1">
    <property type="nucleotide sequence ID" value="NZ_FRZT01000017.1"/>
</dbReference>
<dbReference type="PANTHER" id="PTHR10210">
    <property type="entry name" value="RIBOSE-PHOSPHATE DIPHOSPHOKINASE FAMILY MEMBER"/>
    <property type="match status" value="1"/>
</dbReference>
<dbReference type="GO" id="GO:0005737">
    <property type="term" value="C:cytoplasm"/>
    <property type="evidence" value="ECO:0007669"/>
    <property type="project" value="TreeGrafter"/>
</dbReference>
<dbReference type="InterPro" id="IPR000836">
    <property type="entry name" value="PRTase_dom"/>
</dbReference>
<evidence type="ECO:0000313" key="3">
    <source>
        <dbReference type="Proteomes" id="UP000185210"/>
    </source>
</evidence>
<feature type="domain" description="Phosphoribosyltransferase" evidence="1">
    <location>
        <begin position="133"/>
        <end position="210"/>
    </location>
</feature>
<dbReference type="GO" id="GO:0006015">
    <property type="term" value="P:5-phosphoribose 1-diphosphate biosynthetic process"/>
    <property type="evidence" value="ECO:0007669"/>
    <property type="project" value="TreeGrafter"/>
</dbReference>
<accession>A0AB38D151</accession>
<dbReference type="SUPFAM" id="SSF53271">
    <property type="entry name" value="PRTase-like"/>
    <property type="match status" value="1"/>
</dbReference>
<reference evidence="2 3" key="1">
    <citation type="submission" date="2016-11" db="EMBL/GenBank/DDBJ databases">
        <authorList>
            <consortium name="Pathogen Informatics"/>
        </authorList>
    </citation>
    <scope>NUCLEOTIDE SEQUENCE [LARGE SCALE GENOMIC DNA]</scope>
    <source>
        <strain evidence="2 3">104</strain>
    </source>
</reference>